<accession>A0A0H1B4L3</accession>
<dbReference type="Proteomes" id="UP000053573">
    <property type="component" value="Unassembled WGS sequence"/>
</dbReference>
<dbReference type="EMBL" id="LDEV01003172">
    <property type="protein sequence ID" value="KLJ06349.1"/>
    <property type="molecule type" value="Genomic_DNA"/>
</dbReference>
<sequence length="67" mass="7830">MAEETRVIVAAPLQRPERLAEQHYVSEQLRVPSPWRLEANQQPQSLAEWTQVTEYFFCNNCAIWLVG</sequence>
<proteinExistence type="predicted"/>
<protein>
    <submittedName>
        <fullName evidence="1">Uncharacterized protein</fullName>
    </submittedName>
</protein>
<gene>
    <name evidence="1" type="ORF">EMPG_10247</name>
</gene>
<evidence type="ECO:0000313" key="2">
    <source>
        <dbReference type="Proteomes" id="UP000053573"/>
    </source>
</evidence>
<organism evidence="1 2">
    <name type="scientific">Blastomyces silverae</name>
    <dbReference type="NCBI Taxonomy" id="2060906"/>
    <lineage>
        <taxon>Eukaryota</taxon>
        <taxon>Fungi</taxon>
        <taxon>Dikarya</taxon>
        <taxon>Ascomycota</taxon>
        <taxon>Pezizomycotina</taxon>
        <taxon>Eurotiomycetes</taxon>
        <taxon>Eurotiomycetidae</taxon>
        <taxon>Onygenales</taxon>
        <taxon>Ajellomycetaceae</taxon>
        <taxon>Blastomyces</taxon>
    </lineage>
</organism>
<keyword evidence="2" id="KW-1185">Reference proteome</keyword>
<evidence type="ECO:0000313" key="1">
    <source>
        <dbReference type="EMBL" id="KLJ06349.1"/>
    </source>
</evidence>
<comment type="caution">
    <text evidence="1">The sequence shown here is derived from an EMBL/GenBank/DDBJ whole genome shotgun (WGS) entry which is preliminary data.</text>
</comment>
<name>A0A0H1B4L3_9EURO</name>
<dbReference type="AlphaFoldDB" id="A0A0H1B4L3"/>
<reference evidence="2" key="1">
    <citation type="journal article" date="2015" name="PLoS Genet.">
        <title>The dynamic genome and transcriptome of the human fungal pathogen Blastomyces and close relative Emmonsia.</title>
        <authorList>
            <person name="Munoz J.F."/>
            <person name="Gauthier G.M."/>
            <person name="Desjardins C.A."/>
            <person name="Gallo J.E."/>
            <person name="Holder J."/>
            <person name="Sullivan T.D."/>
            <person name="Marty A.J."/>
            <person name="Carmen J.C."/>
            <person name="Chen Z."/>
            <person name="Ding L."/>
            <person name="Gujja S."/>
            <person name="Magrini V."/>
            <person name="Misas E."/>
            <person name="Mitreva M."/>
            <person name="Priest M."/>
            <person name="Saif S."/>
            <person name="Whiston E.A."/>
            <person name="Young S."/>
            <person name="Zeng Q."/>
            <person name="Goldman W.E."/>
            <person name="Mardis E.R."/>
            <person name="Taylor J.W."/>
            <person name="McEwen J.G."/>
            <person name="Clay O.K."/>
            <person name="Klein B.S."/>
            <person name="Cuomo C.A."/>
        </authorList>
    </citation>
    <scope>NUCLEOTIDE SEQUENCE [LARGE SCALE GENOMIC DNA]</scope>
    <source>
        <strain evidence="2">UAMH 139</strain>
    </source>
</reference>